<evidence type="ECO:0000313" key="13">
    <source>
        <dbReference type="Proteomes" id="UP000039865"/>
    </source>
</evidence>
<dbReference type="SUPFAM" id="SSF57667">
    <property type="entry name" value="beta-beta-alpha zinc fingers"/>
    <property type="match status" value="2"/>
</dbReference>
<reference evidence="12 13" key="1">
    <citation type="submission" date="2014-06" db="EMBL/GenBank/DDBJ databases">
        <authorList>
            <person name="Swart Estienne"/>
        </authorList>
    </citation>
    <scope>NUCLEOTIDE SEQUENCE [LARGE SCALE GENOMIC DNA]</scope>
    <source>
        <strain evidence="12 13">130c</strain>
    </source>
</reference>
<dbReference type="Proteomes" id="UP000039865">
    <property type="component" value="Unassembled WGS sequence"/>
</dbReference>
<dbReference type="GO" id="GO:0000978">
    <property type="term" value="F:RNA polymerase II cis-regulatory region sequence-specific DNA binding"/>
    <property type="evidence" value="ECO:0007669"/>
    <property type="project" value="TreeGrafter"/>
</dbReference>
<keyword evidence="6" id="KW-0805">Transcription regulation</keyword>
<keyword evidence="4 9" id="KW-0863">Zinc-finger</keyword>
<dbReference type="Pfam" id="PF00096">
    <property type="entry name" value="zf-C2H2"/>
    <property type="match status" value="3"/>
</dbReference>
<sequence>MINPLQGNGAEQQFFVKEPSEIQPHFDYYETESINDSQIDGLQSESSDDVSKNFNQDSLNREDGLQNQITNPRLQEERKGDAAGEYFNQETSNGKSRFKCTYHDCNKSFSRKSRLKAHLHLHLGTQPFKCPHPGCNKAFSERPNLVIHIRIHTKEKPFSCQMCGKTFTTKGNMKDHYRRHFKQKYLIFLDNLQAVQQQPQIIQTFVPVYINQQQMFPLQVPQNYNLSQNQHFGVNYPITIVNNPVSVAQPLYTQHQSYLQPGNFTMSNNYTQQNLYR</sequence>
<feature type="domain" description="C2H2-type" evidence="11">
    <location>
        <begin position="128"/>
        <end position="157"/>
    </location>
</feature>
<dbReference type="SMART" id="SM00355">
    <property type="entry name" value="ZnF_C2H2"/>
    <property type="match status" value="3"/>
</dbReference>
<dbReference type="PANTHER" id="PTHR23235:SF142">
    <property type="entry name" value="ZINC FINGER PROTEIN 384"/>
    <property type="match status" value="1"/>
</dbReference>
<dbReference type="InterPro" id="IPR036236">
    <property type="entry name" value="Znf_C2H2_sf"/>
</dbReference>
<evidence type="ECO:0000256" key="6">
    <source>
        <dbReference type="ARBA" id="ARBA00023015"/>
    </source>
</evidence>
<evidence type="ECO:0000256" key="2">
    <source>
        <dbReference type="ARBA" id="ARBA00022723"/>
    </source>
</evidence>
<proteinExistence type="predicted"/>
<evidence type="ECO:0000256" key="1">
    <source>
        <dbReference type="ARBA" id="ARBA00004123"/>
    </source>
</evidence>
<dbReference type="PROSITE" id="PS50157">
    <property type="entry name" value="ZINC_FINGER_C2H2_2"/>
    <property type="match status" value="3"/>
</dbReference>
<dbReference type="FunFam" id="3.30.160.60:FF:000125">
    <property type="entry name" value="Putative zinc finger protein 143"/>
    <property type="match status" value="1"/>
</dbReference>
<feature type="domain" description="C2H2-type" evidence="11">
    <location>
        <begin position="98"/>
        <end position="127"/>
    </location>
</feature>
<dbReference type="FunFam" id="3.30.160.60:FF:000130">
    <property type="entry name" value="Spalt-like transcription factor 4"/>
    <property type="match status" value="1"/>
</dbReference>
<dbReference type="Gene3D" id="3.30.160.60">
    <property type="entry name" value="Classic Zinc Finger"/>
    <property type="match status" value="3"/>
</dbReference>
<gene>
    <name evidence="12" type="primary">Contig12415.g13252</name>
    <name evidence="12" type="ORF">STYLEM_17767</name>
</gene>
<dbReference type="OrthoDB" id="311738at2759"/>
<organism evidence="12 13">
    <name type="scientific">Stylonychia lemnae</name>
    <name type="common">Ciliate</name>
    <dbReference type="NCBI Taxonomy" id="5949"/>
    <lineage>
        <taxon>Eukaryota</taxon>
        <taxon>Sar</taxon>
        <taxon>Alveolata</taxon>
        <taxon>Ciliophora</taxon>
        <taxon>Intramacronucleata</taxon>
        <taxon>Spirotrichea</taxon>
        <taxon>Stichotrichia</taxon>
        <taxon>Sporadotrichida</taxon>
        <taxon>Oxytrichidae</taxon>
        <taxon>Stylonychinae</taxon>
        <taxon>Stylonychia</taxon>
    </lineage>
</organism>
<keyword evidence="13" id="KW-1185">Reference proteome</keyword>
<name>A0A078B2C4_STYLE</name>
<keyword evidence="3" id="KW-0677">Repeat</keyword>
<dbReference type="InterPro" id="IPR013087">
    <property type="entry name" value="Znf_C2H2_type"/>
</dbReference>
<dbReference type="EMBL" id="CCKQ01016770">
    <property type="protein sequence ID" value="CDW88644.1"/>
    <property type="molecule type" value="Genomic_DNA"/>
</dbReference>
<keyword evidence="5" id="KW-0862">Zinc</keyword>
<evidence type="ECO:0000256" key="5">
    <source>
        <dbReference type="ARBA" id="ARBA00022833"/>
    </source>
</evidence>
<comment type="subcellular location">
    <subcellularLocation>
        <location evidence="1">Nucleus</location>
    </subcellularLocation>
</comment>
<dbReference type="GO" id="GO:0000981">
    <property type="term" value="F:DNA-binding transcription factor activity, RNA polymerase II-specific"/>
    <property type="evidence" value="ECO:0007669"/>
    <property type="project" value="TreeGrafter"/>
</dbReference>
<keyword evidence="2" id="KW-0479">Metal-binding</keyword>
<dbReference type="PANTHER" id="PTHR23235">
    <property type="entry name" value="KRUEPPEL-LIKE TRANSCRIPTION FACTOR"/>
    <property type="match status" value="1"/>
</dbReference>
<evidence type="ECO:0000313" key="12">
    <source>
        <dbReference type="EMBL" id="CDW88644.1"/>
    </source>
</evidence>
<evidence type="ECO:0000256" key="8">
    <source>
        <dbReference type="ARBA" id="ARBA00023242"/>
    </source>
</evidence>
<accession>A0A078B2C4</accession>
<feature type="domain" description="C2H2-type" evidence="11">
    <location>
        <begin position="158"/>
        <end position="185"/>
    </location>
</feature>
<evidence type="ECO:0000256" key="4">
    <source>
        <dbReference type="ARBA" id="ARBA00022771"/>
    </source>
</evidence>
<evidence type="ECO:0000256" key="7">
    <source>
        <dbReference type="ARBA" id="ARBA00023163"/>
    </source>
</evidence>
<keyword evidence="7" id="KW-0804">Transcription</keyword>
<protein>
    <submittedName>
        <fullName evidence="12">Zinc finger protein ozf</fullName>
    </submittedName>
</protein>
<keyword evidence="8" id="KW-0539">Nucleus</keyword>
<evidence type="ECO:0000256" key="3">
    <source>
        <dbReference type="ARBA" id="ARBA00022737"/>
    </source>
</evidence>
<dbReference type="InParanoid" id="A0A078B2C4"/>
<dbReference type="GO" id="GO:0008270">
    <property type="term" value="F:zinc ion binding"/>
    <property type="evidence" value="ECO:0007669"/>
    <property type="project" value="UniProtKB-KW"/>
</dbReference>
<dbReference type="GO" id="GO:0005634">
    <property type="term" value="C:nucleus"/>
    <property type="evidence" value="ECO:0007669"/>
    <property type="project" value="UniProtKB-SubCell"/>
</dbReference>
<dbReference type="AlphaFoldDB" id="A0A078B2C4"/>
<evidence type="ECO:0000259" key="11">
    <source>
        <dbReference type="PROSITE" id="PS50157"/>
    </source>
</evidence>
<evidence type="ECO:0000256" key="9">
    <source>
        <dbReference type="PROSITE-ProRule" id="PRU00042"/>
    </source>
</evidence>
<evidence type="ECO:0000256" key="10">
    <source>
        <dbReference type="SAM" id="MobiDB-lite"/>
    </source>
</evidence>
<dbReference type="PROSITE" id="PS00028">
    <property type="entry name" value="ZINC_FINGER_C2H2_1"/>
    <property type="match status" value="3"/>
</dbReference>
<feature type="region of interest" description="Disordered" evidence="10">
    <location>
        <begin position="40"/>
        <end position="81"/>
    </location>
</feature>